<feature type="compositionally biased region" description="Acidic residues" evidence="1">
    <location>
        <begin position="132"/>
        <end position="148"/>
    </location>
</feature>
<proteinExistence type="predicted"/>
<feature type="region of interest" description="Disordered" evidence="1">
    <location>
        <begin position="1"/>
        <end position="41"/>
    </location>
</feature>
<reference evidence="2 3" key="1">
    <citation type="submission" date="2024-06" db="EMBL/GenBank/DDBJ databases">
        <authorList>
            <person name="Kraege A."/>
            <person name="Thomma B."/>
        </authorList>
    </citation>
    <scope>NUCLEOTIDE SEQUENCE [LARGE SCALE GENOMIC DNA]</scope>
</reference>
<evidence type="ECO:0000313" key="3">
    <source>
        <dbReference type="Proteomes" id="UP001497392"/>
    </source>
</evidence>
<keyword evidence="3" id="KW-1185">Reference proteome</keyword>
<protein>
    <submittedName>
        <fullName evidence="2">G7353 protein</fullName>
    </submittedName>
</protein>
<name>A0ABP1FXM1_9CHLO</name>
<feature type="compositionally biased region" description="Basic and acidic residues" evidence="1">
    <location>
        <begin position="1"/>
        <end position="21"/>
    </location>
</feature>
<accession>A0ABP1FXM1</accession>
<evidence type="ECO:0000313" key="2">
    <source>
        <dbReference type="EMBL" id="CAL5224635.1"/>
    </source>
</evidence>
<comment type="caution">
    <text evidence="2">The sequence shown here is derived from an EMBL/GenBank/DDBJ whole genome shotgun (WGS) entry which is preliminary data.</text>
</comment>
<gene>
    <name evidence="2" type="primary">g7353</name>
    <name evidence="2" type="ORF">VP750_LOCUS6294</name>
</gene>
<feature type="region of interest" description="Disordered" evidence="1">
    <location>
        <begin position="131"/>
        <end position="150"/>
    </location>
</feature>
<dbReference type="EMBL" id="CAXHTA020000011">
    <property type="protein sequence ID" value="CAL5224635.1"/>
    <property type="molecule type" value="Genomic_DNA"/>
</dbReference>
<dbReference type="Proteomes" id="UP001497392">
    <property type="component" value="Unassembled WGS sequence"/>
</dbReference>
<sequence length="181" mass="20656">MAEVRRSTRKRPGPDIKESVNRRRKPLSTPPNAEGRPLSVEEREQFRILTGAAPFAEGLVDACREARMDSLIPKLREKALMGNDVLSRPADDLTDEEILGVMGPLVDVIRMILRETSEEVDVACLQGHILQEEDPEYADEPSDDDEGFTDSKEDFKEMLLLSVLHFWTATDRRMKDWPYVM</sequence>
<organism evidence="2 3">
    <name type="scientific">Coccomyxa viridis</name>
    <dbReference type="NCBI Taxonomy" id="1274662"/>
    <lineage>
        <taxon>Eukaryota</taxon>
        <taxon>Viridiplantae</taxon>
        <taxon>Chlorophyta</taxon>
        <taxon>core chlorophytes</taxon>
        <taxon>Trebouxiophyceae</taxon>
        <taxon>Trebouxiophyceae incertae sedis</taxon>
        <taxon>Coccomyxaceae</taxon>
        <taxon>Coccomyxa</taxon>
    </lineage>
</organism>
<evidence type="ECO:0000256" key="1">
    <source>
        <dbReference type="SAM" id="MobiDB-lite"/>
    </source>
</evidence>